<dbReference type="STRING" id="361279.SAMN05421663_104168"/>
<dbReference type="AlphaFoldDB" id="A0A1G6PKN1"/>
<sequence length="135" mass="16025">MTIYDALKTINWQKAEYFKFKFPDLRFDQSKPLKSEDDFMKTVNRKSMNAFTKWEKTSEYKYLIQLYLDTKIADDYEEIYKIVAEKAKGGEEKSIRLFLTLQKDIQQNSKMAAKSLEQSEDDNETEEEDSDLDLS</sequence>
<evidence type="ECO:0000256" key="1">
    <source>
        <dbReference type="SAM" id="MobiDB-lite"/>
    </source>
</evidence>
<accession>A0A1G6PKN1</accession>
<protein>
    <submittedName>
        <fullName evidence="2">Uncharacterized protein</fullName>
    </submittedName>
</protein>
<name>A0A1G6PKN1_9BACI</name>
<dbReference type="Proteomes" id="UP000198666">
    <property type="component" value="Unassembled WGS sequence"/>
</dbReference>
<dbReference type="RefSeq" id="WP_093726963.1">
    <property type="nucleotide sequence ID" value="NZ_FMZB01000004.1"/>
</dbReference>
<feature type="region of interest" description="Disordered" evidence="1">
    <location>
        <begin position="110"/>
        <end position="135"/>
    </location>
</feature>
<gene>
    <name evidence="2" type="ORF">SAMN05421663_104168</name>
</gene>
<feature type="compositionally biased region" description="Acidic residues" evidence="1">
    <location>
        <begin position="118"/>
        <end position="135"/>
    </location>
</feature>
<dbReference type="EMBL" id="FMZB01000004">
    <property type="protein sequence ID" value="SDC80780.1"/>
    <property type="molecule type" value="Genomic_DNA"/>
</dbReference>
<evidence type="ECO:0000313" key="2">
    <source>
        <dbReference type="EMBL" id="SDC80780.1"/>
    </source>
</evidence>
<reference evidence="3" key="1">
    <citation type="submission" date="2016-10" db="EMBL/GenBank/DDBJ databases">
        <authorList>
            <person name="Varghese N."/>
            <person name="Submissions S."/>
        </authorList>
    </citation>
    <scope>NUCLEOTIDE SEQUENCE [LARGE SCALE GENOMIC DNA]</scope>
    <source>
        <strain evidence="3">DSM 21620</strain>
    </source>
</reference>
<dbReference type="OrthoDB" id="2697242at2"/>
<organism evidence="2 3">
    <name type="scientific">Terribacillus halophilus</name>
    <dbReference type="NCBI Taxonomy" id="361279"/>
    <lineage>
        <taxon>Bacteria</taxon>
        <taxon>Bacillati</taxon>
        <taxon>Bacillota</taxon>
        <taxon>Bacilli</taxon>
        <taxon>Bacillales</taxon>
        <taxon>Bacillaceae</taxon>
        <taxon>Terribacillus</taxon>
    </lineage>
</organism>
<proteinExistence type="predicted"/>
<evidence type="ECO:0000313" key="3">
    <source>
        <dbReference type="Proteomes" id="UP000198666"/>
    </source>
</evidence>
<keyword evidence="3" id="KW-1185">Reference proteome</keyword>